<dbReference type="SMART" id="SM00382">
    <property type="entry name" value="AAA"/>
    <property type="match status" value="2"/>
</dbReference>
<keyword evidence="3" id="KW-0813">Transport</keyword>
<evidence type="ECO:0000259" key="6">
    <source>
        <dbReference type="PROSITE" id="PS50893"/>
    </source>
</evidence>
<gene>
    <name evidence="7" type="ORF">SAMN06265221_1202</name>
</gene>
<dbReference type="Proteomes" id="UP000319014">
    <property type="component" value="Unassembled WGS sequence"/>
</dbReference>
<dbReference type="GO" id="GO:0005886">
    <property type="term" value="C:plasma membrane"/>
    <property type="evidence" value="ECO:0007669"/>
    <property type="project" value="UniProtKB-SubCell"/>
</dbReference>
<dbReference type="InterPro" id="IPR050319">
    <property type="entry name" value="ABC_transp_ATP-bind"/>
</dbReference>
<dbReference type="RefSeq" id="WP_142664402.1">
    <property type="nucleotide sequence ID" value="NZ_FXTK01000020.1"/>
</dbReference>
<dbReference type="GO" id="GO:0015833">
    <property type="term" value="P:peptide transport"/>
    <property type="evidence" value="ECO:0007669"/>
    <property type="project" value="InterPro"/>
</dbReference>
<dbReference type="AlphaFoldDB" id="A0A521FB87"/>
<reference evidence="7 8" key="1">
    <citation type="submission" date="2017-05" db="EMBL/GenBank/DDBJ databases">
        <authorList>
            <person name="Varghese N."/>
            <person name="Submissions S."/>
        </authorList>
    </citation>
    <scope>NUCLEOTIDE SEQUENCE [LARGE SCALE GENOMIC DNA]</scope>
    <source>
        <strain evidence="7 8">DSM 100094</strain>
    </source>
</reference>
<proteinExistence type="inferred from homology"/>
<dbReference type="GO" id="GO:0005524">
    <property type="term" value="F:ATP binding"/>
    <property type="evidence" value="ECO:0007669"/>
    <property type="project" value="UniProtKB-KW"/>
</dbReference>
<dbReference type="InterPro" id="IPR003593">
    <property type="entry name" value="AAA+_ATPase"/>
</dbReference>
<evidence type="ECO:0000256" key="4">
    <source>
        <dbReference type="ARBA" id="ARBA00022741"/>
    </source>
</evidence>
<dbReference type="EMBL" id="FXTK01000020">
    <property type="protein sequence ID" value="SMO93447.1"/>
    <property type="molecule type" value="Genomic_DNA"/>
</dbReference>
<dbReference type="FunFam" id="3.40.50.300:FF:000016">
    <property type="entry name" value="Oligopeptide ABC transporter ATP-binding component"/>
    <property type="match status" value="2"/>
</dbReference>
<feature type="domain" description="ABC transporter" evidence="6">
    <location>
        <begin position="283"/>
        <end position="533"/>
    </location>
</feature>
<evidence type="ECO:0000313" key="7">
    <source>
        <dbReference type="EMBL" id="SMO93447.1"/>
    </source>
</evidence>
<evidence type="ECO:0000256" key="5">
    <source>
        <dbReference type="ARBA" id="ARBA00022840"/>
    </source>
</evidence>
<dbReference type="PROSITE" id="PS00211">
    <property type="entry name" value="ABC_TRANSPORTER_1"/>
    <property type="match status" value="2"/>
</dbReference>
<dbReference type="OrthoDB" id="9802264at2"/>
<dbReference type="GO" id="GO:0055085">
    <property type="term" value="P:transmembrane transport"/>
    <property type="evidence" value="ECO:0007669"/>
    <property type="project" value="UniProtKB-ARBA"/>
</dbReference>
<evidence type="ECO:0000256" key="3">
    <source>
        <dbReference type="ARBA" id="ARBA00022448"/>
    </source>
</evidence>
<keyword evidence="4" id="KW-0547">Nucleotide-binding</keyword>
<keyword evidence="8" id="KW-1185">Reference proteome</keyword>
<evidence type="ECO:0000256" key="1">
    <source>
        <dbReference type="ARBA" id="ARBA00004417"/>
    </source>
</evidence>
<sequence length="551" mass="60181">MASDPTPLLRVEGLRVSFTSDDGRVTAVEDVGFDIMRGETLVILGESGSGKSVSASVIMDILDRPAGRVEAGRVRLGDTDLLALPRAKRRAINGARLAMIFQDPLSYLNPAYSIGWQIAETLRIHATPGINPKARTVELLTRVGIPDPEQRQHWFPHQFSGGQRQRVMIAMALALSPELLIADEPTTALDVTVQRQILDLLKELQAETGMSILMITHDLSVAARMADRAIVMRRGRVVETGRLDRIAASPSHPYTRELLSAIPRLESDKRGGKSPTTDGPPLLEVRDLCKDYHVAGRGFGSARAMRALNGVGFTLMPGTVLGVVGESGSGKSTLARVLMRLESVTSGQALYGGQDILKLQGSALNRFRREVQMVFQDPFGSLNPTMEIERIICEPLALHPDILPRRQWRDRAAELLEMVGLEPAHLSRLPHQFSGGQRQRIAIARALALNPRLIICDEAVSALDVSIQAQVIELLADLRRKLGLSFIFITHDLPVVRSFADDILVMKGGAVVEAGDTDTLFANPSHPYTRDLLSASAIPEWMSQAVRASIA</sequence>
<dbReference type="InterPro" id="IPR027417">
    <property type="entry name" value="P-loop_NTPase"/>
</dbReference>
<dbReference type="PANTHER" id="PTHR43776">
    <property type="entry name" value="TRANSPORT ATP-BINDING PROTEIN"/>
    <property type="match status" value="1"/>
</dbReference>
<dbReference type="InterPro" id="IPR017871">
    <property type="entry name" value="ABC_transporter-like_CS"/>
</dbReference>
<dbReference type="Pfam" id="PF00005">
    <property type="entry name" value="ABC_tran"/>
    <property type="match status" value="2"/>
</dbReference>
<dbReference type="Gene3D" id="3.40.50.300">
    <property type="entry name" value="P-loop containing nucleotide triphosphate hydrolases"/>
    <property type="match status" value="2"/>
</dbReference>
<dbReference type="NCBIfam" id="NF008453">
    <property type="entry name" value="PRK11308.1"/>
    <property type="match status" value="2"/>
</dbReference>
<dbReference type="PANTHER" id="PTHR43776:SF7">
    <property type="entry name" value="D,D-DIPEPTIDE TRANSPORT ATP-BINDING PROTEIN DDPF-RELATED"/>
    <property type="match status" value="1"/>
</dbReference>
<organism evidence="7 8">
    <name type="scientific">Paracoccus laeviglucosivorans</name>
    <dbReference type="NCBI Taxonomy" id="1197861"/>
    <lineage>
        <taxon>Bacteria</taxon>
        <taxon>Pseudomonadati</taxon>
        <taxon>Pseudomonadota</taxon>
        <taxon>Alphaproteobacteria</taxon>
        <taxon>Rhodobacterales</taxon>
        <taxon>Paracoccaceae</taxon>
        <taxon>Paracoccus</taxon>
    </lineage>
</organism>
<name>A0A521FB87_9RHOB</name>
<accession>A0A521FB87</accession>
<dbReference type="InterPro" id="IPR003439">
    <property type="entry name" value="ABC_transporter-like_ATP-bd"/>
</dbReference>
<comment type="subcellular location">
    <subcellularLocation>
        <location evidence="1">Cell inner membrane</location>
        <topology evidence="1">Peripheral membrane protein</topology>
    </subcellularLocation>
</comment>
<keyword evidence="5 7" id="KW-0067">ATP-binding</keyword>
<evidence type="ECO:0000256" key="2">
    <source>
        <dbReference type="ARBA" id="ARBA00005417"/>
    </source>
</evidence>
<dbReference type="Pfam" id="PF08352">
    <property type="entry name" value="oligo_HPY"/>
    <property type="match status" value="2"/>
</dbReference>
<dbReference type="InterPro" id="IPR013563">
    <property type="entry name" value="Oligopep_ABC_C"/>
</dbReference>
<dbReference type="NCBIfam" id="NF007739">
    <property type="entry name" value="PRK10419.1"/>
    <property type="match status" value="2"/>
</dbReference>
<dbReference type="PROSITE" id="PS50893">
    <property type="entry name" value="ABC_TRANSPORTER_2"/>
    <property type="match status" value="2"/>
</dbReference>
<evidence type="ECO:0000313" key="8">
    <source>
        <dbReference type="Proteomes" id="UP000319014"/>
    </source>
</evidence>
<comment type="similarity">
    <text evidence="2">Belongs to the ABC transporter superfamily.</text>
</comment>
<dbReference type="CDD" id="cd03257">
    <property type="entry name" value="ABC_NikE_OppD_transporters"/>
    <property type="match status" value="2"/>
</dbReference>
<dbReference type="SUPFAM" id="SSF52540">
    <property type="entry name" value="P-loop containing nucleoside triphosphate hydrolases"/>
    <property type="match status" value="2"/>
</dbReference>
<dbReference type="GO" id="GO:0016887">
    <property type="term" value="F:ATP hydrolysis activity"/>
    <property type="evidence" value="ECO:0007669"/>
    <property type="project" value="InterPro"/>
</dbReference>
<protein>
    <submittedName>
        <fullName evidence="7">Peptide/nickel transport system ATP-binding protein</fullName>
    </submittedName>
</protein>
<feature type="domain" description="ABC transporter" evidence="6">
    <location>
        <begin position="9"/>
        <end position="259"/>
    </location>
</feature>